<evidence type="ECO:0000313" key="4">
    <source>
        <dbReference type="Proteomes" id="UP000029121"/>
    </source>
</evidence>
<gene>
    <name evidence="3" type="ORF">CARUB_v10013949mg</name>
</gene>
<evidence type="ECO:0000313" key="3">
    <source>
        <dbReference type="EMBL" id="EOA30805.1"/>
    </source>
</evidence>
<feature type="domain" description="F-box" evidence="2">
    <location>
        <begin position="27"/>
        <end position="67"/>
    </location>
</feature>
<dbReference type="Pfam" id="PF00646">
    <property type="entry name" value="F-box"/>
    <property type="match status" value="1"/>
</dbReference>
<dbReference type="InterPro" id="IPR001810">
    <property type="entry name" value="F-box_dom"/>
</dbReference>
<protein>
    <recommendedName>
        <fullName evidence="2">F-box domain-containing protein</fullName>
    </recommendedName>
</protein>
<dbReference type="Proteomes" id="UP000029121">
    <property type="component" value="Unassembled WGS sequence"/>
</dbReference>
<name>R0HYY2_9BRAS</name>
<accession>R0HYY2</accession>
<dbReference type="SUPFAM" id="SSF117281">
    <property type="entry name" value="Kelch motif"/>
    <property type="match status" value="1"/>
</dbReference>
<dbReference type="EMBL" id="KB870807">
    <property type="protein sequence ID" value="EOA30805.1"/>
    <property type="molecule type" value="Genomic_DNA"/>
</dbReference>
<dbReference type="PANTHER" id="PTHR24414">
    <property type="entry name" value="F-BOX/KELCH-REPEAT PROTEIN SKIP4"/>
    <property type="match status" value="1"/>
</dbReference>
<organism evidence="3 4">
    <name type="scientific">Capsella rubella</name>
    <dbReference type="NCBI Taxonomy" id="81985"/>
    <lineage>
        <taxon>Eukaryota</taxon>
        <taxon>Viridiplantae</taxon>
        <taxon>Streptophyta</taxon>
        <taxon>Embryophyta</taxon>
        <taxon>Tracheophyta</taxon>
        <taxon>Spermatophyta</taxon>
        <taxon>Magnoliopsida</taxon>
        <taxon>eudicotyledons</taxon>
        <taxon>Gunneridae</taxon>
        <taxon>Pentapetalae</taxon>
        <taxon>rosids</taxon>
        <taxon>malvids</taxon>
        <taxon>Brassicales</taxon>
        <taxon>Brassicaceae</taxon>
        <taxon>Camelineae</taxon>
        <taxon>Capsella</taxon>
    </lineage>
</organism>
<dbReference type="KEGG" id="crb:17893174"/>
<feature type="region of interest" description="Disordered" evidence="1">
    <location>
        <begin position="1"/>
        <end position="21"/>
    </location>
</feature>
<dbReference type="STRING" id="81985.R0HYY2"/>
<reference evidence="4" key="1">
    <citation type="journal article" date="2013" name="Nat. Genet.">
        <title>The Capsella rubella genome and the genomic consequences of rapid mating system evolution.</title>
        <authorList>
            <person name="Slotte T."/>
            <person name="Hazzouri K.M."/>
            <person name="Agren J.A."/>
            <person name="Koenig D."/>
            <person name="Maumus F."/>
            <person name="Guo Y.L."/>
            <person name="Steige K."/>
            <person name="Platts A.E."/>
            <person name="Escobar J.S."/>
            <person name="Newman L.K."/>
            <person name="Wang W."/>
            <person name="Mandakova T."/>
            <person name="Vello E."/>
            <person name="Smith L.M."/>
            <person name="Henz S.R."/>
            <person name="Steffen J."/>
            <person name="Takuno S."/>
            <person name="Brandvain Y."/>
            <person name="Coop G."/>
            <person name="Andolfatto P."/>
            <person name="Hu T.T."/>
            <person name="Blanchette M."/>
            <person name="Clark R.M."/>
            <person name="Quesneville H."/>
            <person name="Nordborg M."/>
            <person name="Gaut B.S."/>
            <person name="Lysak M.A."/>
            <person name="Jenkins J."/>
            <person name="Grimwood J."/>
            <person name="Chapman J."/>
            <person name="Prochnik S."/>
            <person name="Shu S."/>
            <person name="Rokhsar D."/>
            <person name="Schmutz J."/>
            <person name="Weigel D."/>
            <person name="Wright S.I."/>
        </authorList>
    </citation>
    <scope>NUCLEOTIDE SEQUENCE [LARGE SCALE GENOMIC DNA]</scope>
    <source>
        <strain evidence="4">cv. Monte Gargano</strain>
    </source>
</reference>
<dbReference type="PANTHER" id="PTHR24414:SF184">
    <property type="entry name" value="GALACTOSE OXIDASE_KELCH REPEAT SUPERFAMILY PROTEIN"/>
    <property type="match status" value="1"/>
</dbReference>
<dbReference type="InterPro" id="IPR050354">
    <property type="entry name" value="F-box/kelch-repeat_ARATH"/>
</dbReference>
<dbReference type="OrthoDB" id="1032823at2759"/>
<evidence type="ECO:0000256" key="1">
    <source>
        <dbReference type="SAM" id="MobiDB-lite"/>
    </source>
</evidence>
<dbReference type="Pfam" id="PF25210">
    <property type="entry name" value="Kelch_FKB95"/>
    <property type="match status" value="1"/>
</dbReference>
<keyword evidence="4" id="KW-1185">Reference proteome</keyword>
<evidence type="ECO:0000259" key="2">
    <source>
        <dbReference type="SMART" id="SM00256"/>
    </source>
</evidence>
<dbReference type="InterPro" id="IPR057499">
    <property type="entry name" value="Kelch_FKB95"/>
</dbReference>
<dbReference type="Gene3D" id="2.120.10.80">
    <property type="entry name" value="Kelch-type beta propeller"/>
    <property type="match status" value="1"/>
</dbReference>
<dbReference type="CDD" id="cd22152">
    <property type="entry name" value="F-box_AtAFR-like"/>
    <property type="match status" value="1"/>
</dbReference>
<proteinExistence type="predicted"/>
<sequence>MSPLPEIKKKKKPSSTPQSTLKTASLLPHDLLLTILARVPRLYYPILSLVSKSFRSLVASPELYNVRSLLGQTESCLYVCLRLGSSFSWFTLSREPDQTKRMNSSGYVLAKVPIPSWYGSPYIDFSGLVAVGSDIYNVGAWRGTYLSPTSRVLILDCRSHEWREGPSLPMELELLSASVLDKKIYVAGCYRDKDSWKNSFEVLNTKTQIWDLDPIPCNELYRPRSICIDGKIHVLTCSGVKVAFNSKEGRWDMVDEPSMVTGGICVSSSFCEIDNVLYILSLDRILRWYDSEKRRWRDLKGLVGLPSLSSCFSGRLADYGGKMAVLCAREMSLSKMTTISCVVIALERRKSCEIWGKVEWFDNVLSVPGACKLVKVLAPTL</sequence>
<dbReference type="AlphaFoldDB" id="R0HYY2"/>
<dbReference type="SUPFAM" id="SSF81383">
    <property type="entry name" value="F-box domain"/>
    <property type="match status" value="1"/>
</dbReference>
<dbReference type="InterPro" id="IPR036047">
    <property type="entry name" value="F-box-like_dom_sf"/>
</dbReference>
<dbReference type="InterPro" id="IPR015915">
    <property type="entry name" value="Kelch-typ_b-propeller"/>
</dbReference>
<dbReference type="eggNOG" id="KOG1072">
    <property type="taxonomic scope" value="Eukaryota"/>
</dbReference>
<dbReference type="SMART" id="SM00256">
    <property type="entry name" value="FBOX"/>
    <property type="match status" value="1"/>
</dbReference>